<proteinExistence type="predicted"/>
<name>A0A2N3KR77_9PROT</name>
<accession>A0A2N3KR77</accession>
<evidence type="ECO:0000313" key="3">
    <source>
        <dbReference type="Proteomes" id="UP000233597"/>
    </source>
</evidence>
<dbReference type="EMBL" id="NWTK01000011">
    <property type="protein sequence ID" value="PKR53010.1"/>
    <property type="molecule type" value="Genomic_DNA"/>
</dbReference>
<reference evidence="2 3" key="1">
    <citation type="submission" date="2017-09" db="EMBL/GenBank/DDBJ databases">
        <title>Biodiversity and function of Thalassospira species in the particle-attached aromatic-hydrocarbon-degrading consortia from the surface seawater of the South China Sea.</title>
        <authorList>
            <person name="Dong C."/>
            <person name="Liu R."/>
            <person name="Shao Z."/>
        </authorList>
    </citation>
    <scope>NUCLEOTIDE SEQUENCE [LARGE SCALE GENOMIC DNA]</scope>
    <source>
        <strain evidence="2 3">CSC1P2</strain>
    </source>
</reference>
<evidence type="ECO:0000313" key="2">
    <source>
        <dbReference type="EMBL" id="PKR53010.1"/>
    </source>
</evidence>
<organism evidence="2 3">
    <name type="scientific">Thalassospira marina</name>
    <dbReference type="NCBI Taxonomy" id="2048283"/>
    <lineage>
        <taxon>Bacteria</taxon>
        <taxon>Pseudomonadati</taxon>
        <taxon>Pseudomonadota</taxon>
        <taxon>Alphaproteobacteria</taxon>
        <taxon>Rhodospirillales</taxon>
        <taxon>Thalassospiraceae</taxon>
        <taxon>Thalassospira</taxon>
    </lineage>
</organism>
<keyword evidence="1" id="KW-0472">Membrane</keyword>
<dbReference type="AlphaFoldDB" id="A0A2N3KR77"/>
<dbReference type="Proteomes" id="UP000233597">
    <property type="component" value="Unassembled WGS sequence"/>
</dbReference>
<keyword evidence="1" id="KW-1133">Transmembrane helix</keyword>
<protein>
    <submittedName>
        <fullName evidence="2">Uncharacterized protein</fullName>
    </submittedName>
</protein>
<evidence type="ECO:0000256" key="1">
    <source>
        <dbReference type="SAM" id="Phobius"/>
    </source>
</evidence>
<sequence length="66" mass="6722">MCNPIAAGGVMLVGVFFGVVYCGRLAMCDGHLVGRIMAMCAAAAAAAGAGRDTHRQRLAGRCASYC</sequence>
<feature type="transmembrane region" description="Helical" evidence="1">
    <location>
        <begin position="32"/>
        <end position="50"/>
    </location>
</feature>
<keyword evidence="1" id="KW-0812">Transmembrane</keyword>
<comment type="caution">
    <text evidence="2">The sequence shown here is derived from an EMBL/GenBank/DDBJ whole genome shotgun (WGS) entry which is preliminary data.</text>
</comment>
<gene>
    <name evidence="2" type="ORF">COO20_17095</name>
</gene>